<feature type="transmembrane region" description="Helical" evidence="1">
    <location>
        <begin position="98"/>
        <end position="117"/>
    </location>
</feature>
<evidence type="ECO:0000313" key="3">
    <source>
        <dbReference type="Proteomes" id="UP000800035"/>
    </source>
</evidence>
<name>A0A6A5UL91_9PLEO</name>
<keyword evidence="3" id="KW-1185">Reference proteome</keyword>
<proteinExistence type="predicted"/>
<keyword evidence="1" id="KW-0472">Membrane</keyword>
<keyword evidence="1" id="KW-0812">Transmembrane</keyword>
<accession>A0A6A5UL91</accession>
<dbReference type="AlphaFoldDB" id="A0A6A5UL91"/>
<sequence length="123" mass="13819">MDPHHRCLHTPDLPCVCVFYAKERSCVVLDTWASRHICIICMFPPLLPSLLDPGPTSMYASWGRLGVYITILLFLHIFLLSPLSGLSEKGCFSPVQMTLMLCMTMIPLTTMFFHGLFSATLPL</sequence>
<evidence type="ECO:0000313" key="2">
    <source>
        <dbReference type="EMBL" id="KAF1963686.1"/>
    </source>
</evidence>
<keyword evidence="1" id="KW-1133">Transmembrane helix</keyword>
<protein>
    <submittedName>
        <fullName evidence="2">Uncharacterized protein</fullName>
    </submittedName>
</protein>
<reference evidence="2" key="1">
    <citation type="journal article" date="2020" name="Stud. Mycol.">
        <title>101 Dothideomycetes genomes: a test case for predicting lifestyles and emergence of pathogens.</title>
        <authorList>
            <person name="Haridas S."/>
            <person name="Albert R."/>
            <person name="Binder M."/>
            <person name="Bloem J."/>
            <person name="Labutti K."/>
            <person name="Salamov A."/>
            <person name="Andreopoulos B."/>
            <person name="Baker S."/>
            <person name="Barry K."/>
            <person name="Bills G."/>
            <person name="Bluhm B."/>
            <person name="Cannon C."/>
            <person name="Castanera R."/>
            <person name="Culley D."/>
            <person name="Daum C."/>
            <person name="Ezra D."/>
            <person name="Gonzalez J."/>
            <person name="Henrissat B."/>
            <person name="Kuo A."/>
            <person name="Liang C."/>
            <person name="Lipzen A."/>
            <person name="Lutzoni F."/>
            <person name="Magnuson J."/>
            <person name="Mondo S."/>
            <person name="Nolan M."/>
            <person name="Ohm R."/>
            <person name="Pangilinan J."/>
            <person name="Park H.-J."/>
            <person name="Ramirez L."/>
            <person name="Alfaro M."/>
            <person name="Sun H."/>
            <person name="Tritt A."/>
            <person name="Yoshinaga Y."/>
            <person name="Zwiers L.-H."/>
            <person name="Turgeon B."/>
            <person name="Goodwin S."/>
            <person name="Spatafora J."/>
            <person name="Crous P."/>
            <person name="Grigoriev I."/>
        </authorList>
    </citation>
    <scope>NUCLEOTIDE SEQUENCE</scope>
    <source>
        <strain evidence="2">CBS 675.92</strain>
    </source>
</reference>
<dbReference type="EMBL" id="ML976977">
    <property type="protein sequence ID" value="KAF1963686.1"/>
    <property type="molecule type" value="Genomic_DNA"/>
</dbReference>
<dbReference type="Proteomes" id="UP000800035">
    <property type="component" value="Unassembled WGS sequence"/>
</dbReference>
<evidence type="ECO:0000256" key="1">
    <source>
        <dbReference type="SAM" id="Phobius"/>
    </source>
</evidence>
<gene>
    <name evidence="2" type="ORF">CC80DRAFT_11645</name>
</gene>
<organism evidence="2 3">
    <name type="scientific">Byssothecium circinans</name>
    <dbReference type="NCBI Taxonomy" id="147558"/>
    <lineage>
        <taxon>Eukaryota</taxon>
        <taxon>Fungi</taxon>
        <taxon>Dikarya</taxon>
        <taxon>Ascomycota</taxon>
        <taxon>Pezizomycotina</taxon>
        <taxon>Dothideomycetes</taxon>
        <taxon>Pleosporomycetidae</taxon>
        <taxon>Pleosporales</taxon>
        <taxon>Massarineae</taxon>
        <taxon>Massarinaceae</taxon>
        <taxon>Byssothecium</taxon>
    </lineage>
</organism>
<feature type="transmembrane region" description="Helical" evidence="1">
    <location>
        <begin position="65"/>
        <end position="86"/>
    </location>
</feature>